<evidence type="ECO:0000313" key="3">
    <source>
        <dbReference type="EMBL" id="MFC0674322.1"/>
    </source>
</evidence>
<evidence type="ECO:0000256" key="2">
    <source>
        <dbReference type="SAM" id="Phobius"/>
    </source>
</evidence>
<dbReference type="RefSeq" id="WP_376980296.1">
    <property type="nucleotide sequence ID" value="NZ_JBHLSV010000010.1"/>
</dbReference>
<comment type="caution">
    <text evidence="3">The sequence shown here is derived from an EMBL/GenBank/DDBJ whole genome shotgun (WGS) entry which is preliminary data.</text>
</comment>
<dbReference type="EMBL" id="JBHLSV010000010">
    <property type="protein sequence ID" value="MFC0674322.1"/>
    <property type="molecule type" value="Genomic_DNA"/>
</dbReference>
<protein>
    <submittedName>
        <fullName evidence="3">Uncharacterized protein</fullName>
    </submittedName>
</protein>
<feature type="region of interest" description="Disordered" evidence="1">
    <location>
        <begin position="205"/>
        <end position="230"/>
    </location>
</feature>
<keyword evidence="4" id="KW-1185">Reference proteome</keyword>
<sequence length="230" mass="23780">MTGLLDMLVWLIDLPVRRGVVFLAWGFLGGLGALLLLRATGARSDLWRLPGSTLGNRTLTAAAGPVLAAARERAGLTSASGAAPTRRRSPGSSLVRIGAAALLVLLGASGLLGLIGITGVPVTRAYIAAHGEETPGQVRDGWVVFTASDGQEHILRSDTFPPITYPGDDAVLSDQGGPVTVRYLASHPQAFVILTTDRAATSTRSHTAGCPLSSSRGELVTLQQGDGPAR</sequence>
<organism evidence="3 4">
    <name type="scientific">Brachybacterium hainanense</name>
    <dbReference type="NCBI Taxonomy" id="1541174"/>
    <lineage>
        <taxon>Bacteria</taxon>
        <taxon>Bacillati</taxon>
        <taxon>Actinomycetota</taxon>
        <taxon>Actinomycetes</taxon>
        <taxon>Micrococcales</taxon>
        <taxon>Dermabacteraceae</taxon>
        <taxon>Brachybacterium</taxon>
    </lineage>
</organism>
<feature type="transmembrane region" description="Helical" evidence="2">
    <location>
        <begin position="94"/>
        <end position="117"/>
    </location>
</feature>
<keyword evidence="2" id="KW-1133">Transmembrane helix</keyword>
<feature type="compositionally biased region" description="Polar residues" evidence="1">
    <location>
        <begin position="205"/>
        <end position="224"/>
    </location>
</feature>
<keyword evidence="2" id="KW-0812">Transmembrane</keyword>
<proteinExistence type="predicted"/>
<keyword evidence="2" id="KW-0472">Membrane</keyword>
<dbReference type="Proteomes" id="UP001589793">
    <property type="component" value="Unassembled WGS sequence"/>
</dbReference>
<reference evidence="3 4" key="1">
    <citation type="submission" date="2024-09" db="EMBL/GenBank/DDBJ databases">
        <authorList>
            <person name="Sun Q."/>
            <person name="Mori K."/>
        </authorList>
    </citation>
    <scope>NUCLEOTIDE SEQUENCE [LARGE SCALE GENOMIC DNA]</scope>
    <source>
        <strain evidence="3 4">CICC 10874</strain>
    </source>
</reference>
<evidence type="ECO:0000256" key="1">
    <source>
        <dbReference type="SAM" id="MobiDB-lite"/>
    </source>
</evidence>
<feature type="transmembrane region" description="Helical" evidence="2">
    <location>
        <begin position="20"/>
        <end position="39"/>
    </location>
</feature>
<gene>
    <name evidence="3" type="ORF">ACFFF6_10190</name>
</gene>
<evidence type="ECO:0000313" key="4">
    <source>
        <dbReference type="Proteomes" id="UP001589793"/>
    </source>
</evidence>
<accession>A0ABV6RD75</accession>
<name>A0ABV6RD75_9MICO</name>